<organism evidence="2 3">
    <name type="scientific">Paxillus rubicundulus Ve08.2h10</name>
    <dbReference type="NCBI Taxonomy" id="930991"/>
    <lineage>
        <taxon>Eukaryota</taxon>
        <taxon>Fungi</taxon>
        <taxon>Dikarya</taxon>
        <taxon>Basidiomycota</taxon>
        <taxon>Agaricomycotina</taxon>
        <taxon>Agaricomycetes</taxon>
        <taxon>Agaricomycetidae</taxon>
        <taxon>Boletales</taxon>
        <taxon>Paxilineae</taxon>
        <taxon>Paxillaceae</taxon>
        <taxon>Paxillus</taxon>
    </lineage>
</organism>
<protein>
    <submittedName>
        <fullName evidence="2">Uncharacterized protein</fullName>
    </submittedName>
</protein>
<evidence type="ECO:0000256" key="1">
    <source>
        <dbReference type="SAM" id="MobiDB-lite"/>
    </source>
</evidence>
<feature type="compositionally biased region" description="Polar residues" evidence="1">
    <location>
        <begin position="13"/>
        <end position="31"/>
    </location>
</feature>
<dbReference type="InParanoid" id="A0A0D0DBB8"/>
<dbReference type="OrthoDB" id="10535605at2759"/>
<reference evidence="2 3" key="1">
    <citation type="submission" date="2014-04" db="EMBL/GenBank/DDBJ databases">
        <authorList>
            <consortium name="DOE Joint Genome Institute"/>
            <person name="Kuo A."/>
            <person name="Kohler A."/>
            <person name="Jargeat P."/>
            <person name="Nagy L.G."/>
            <person name="Floudas D."/>
            <person name="Copeland A."/>
            <person name="Barry K.W."/>
            <person name="Cichocki N."/>
            <person name="Veneault-Fourrey C."/>
            <person name="LaButti K."/>
            <person name="Lindquist E.A."/>
            <person name="Lipzen A."/>
            <person name="Lundell T."/>
            <person name="Morin E."/>
            <person name="Murat C."/>
            <person name="Sun H."/>
            <person name="Tunlid A."/>
            <person name="Henrissat B."/>
            <person name="Grigoriev I.V."/>
            <person name="Hibbett D.S."/>
            <person name="Martin F."/>
            <person name="Nordberg H.P."/>
            <person name="Cantor M.N."/>
            <person name="Hua S.X."/>
        </authorList>
    </citation>
    <scope>NUCLEOTIDE SEQUENCE [LARGE SCALE GENOMIC DNA]</scope>
    <source>
        <strain evidence="2 3">Ve08.2h10</strain>
    </source>
</reference>
<keyword evidence="3" id="KW-1185">Reference proteome</keyword>
<feature type="region of interest" description="Disordered" evidence="1">
    <location>
        <begin position="1"/>
        <end position="110"/>
    </location>
</feature>
<reference evidence="3" key="2">
    <citation type="submission" date="2015-01" db="EMBL/GenBank/DDBJ databases">
        <title>Evolutionary Origins and Diversification of the Mycorrhizal Mutualists.</title>
        <authorList>
            <consortium name="DOE Joint Genome Institute"/>
            <consortium name="Mycorrhizal Genomics Consortium"/>
            <person name="Kohler A."/>
            <person name="Kuo A."/>
            <person name="Nagy L.G."/>
            <person name="Floudas D."/>
            <person name="Copeland A."/>
            <person name="Barry K.W."/>
            <person name="Cichocki N."/>
            <person name="Veneault-Fourrey C."/>
            <person name="LaButti K."/>
            <person name="Lindquist E.A."/>
            <person name="Lipzen A."/>
            <person name="Lundell T."/>
            <person name="Morin E."/>
            <person name="Murat C."/>
            <person name="Riley R."/>
            <person name="Ohm R."/>
            <person name="Sun H."/>
            <person name="Tunlid A."/>
            <person name="Henrissat B."/>
            <person name="Grigoriev I.V."/>
            <person name="Hibbett D.S."/>
            <person name="Martin F."/>
        </authorList>
    </citation>
    <scope>NUCLEOTIDE SEQUENCE [LARGE SCALE GENOMIC DNA]</scope>
    <source>
        <strain evidence="3">Ve08.2h10</strain>
    </source>
</reference>
<dbReference type="Proteomes" id="UP000054538">
    <property type="component" value="Unassembled WGS sequence"/>
</dbReference>
<dbReference type="AlphaFoldDB" id="A0A0D0DBB8"/>
<sequence>MRGRVGARLPARTTANHEAADTSNLNATCAGTTKPAGTSYGLPNGSKEVEGGKGERDKRASGSVAPSSDNDGGDEVHHMYAVPNSTPPPPNPDEHQPPPSMPPEGENCGE</sequence>
<evidence type="ECO:0000313" key="2">
    <source>
        <dbReference type="EMBL" id="KIK74520.1"/>
    </source>
</evidence>
<gene>
    <name evidence="2" type="ORF">PAXRUDRAFT_19792</name>
</gene>
<proteinExistence type="predicted"/>
<feature type="compositionally biased region" description="Basic and acidic residues" evidence="1">
    <location>
        <begin position="47"/>
        <end position="60"/>
    </location>
</feature>
<name>A0A0D0DBB8_9AGAM</name>
<dbReference type="EMBL" id="KN828789">
    <property type="protein sequence ID" value="KIK74520.1"/>
    <property type="molecule type" value="Genomic_DNA"/>
</dbReference>
<accession>A0A0D0DBB8</accession>
<feature type="compositionally biased region" description="Pro residues" evidence="1">
    <location>
        <begin position="85"/>
        <end position="102"/>
    </location>
</feature>
<dbReference type="HOGENOM" id="CLU_125777_1_0_1"/>
<evidence type="ECO:0000313" key="3">
    <source>
        <dbReference type="Proteomes" id="UP000054538"/>
    </source>
</evidence>